<comment type="cofactor">
    <cofactor evidence="1">
        <name>Mg(2+)</name>
        <dbReference type="ChEBI" id="CHEBI:18420"/>
    </cofactor>
</comment>
<gene>
    <name evidence="7" type="ORF">H9830_02540</name>
</gene>
<keyword evidence="4" id="KW-0479">Metal-binding</keyword>
<dbReference type="Proteomes" id="UP000824005">
    <property type="component" value="Unassembled WGS sequence"/>
</dbReference>
<proteinExistence type="inferred from homology"/>
<evidence type="ECO:0000313" key="8">
    <source>
        <dbReference type="Proteomes" id="UP000824005"/>
    </source>
</evidence>
<evidence type="ECO:0000256" key="2">
    <source>
        <dbReference type="ARBA" id="ARBA00006706"/>
    </source>
</evidence>
<keyword evidence="3 6" id="KW-0808">Transferase</keyword>
<dbReference type="PANTHER" id="PTHR12001">
    <property type="entry name" value="GERANYLGERANYL PYROPHOSPHATE SYNTHASE"/>
    <property type="match status" value="1"/>
</dbReference>
<dbReference type="PANTHER" id="PTHR12001:SF85">
    <property type="entry name" value="SHORT CHAIN ISOPRENYL DIPHOSPHATE SYNTHASE"/>
    <property type="match status" value="1"/>
</dbReference>
<evidence type="ECO:0000256" key="3">
    <source>
        <dbReference type="ARBA" id="ARBA00022679"/>
    </source>
</evidence>
<evidence type="ECO:0000256" key="5">
    <source>
        <dbReference type="ARBA" id="ARBA00022842"/>
    </source>
</evidence>
<comment type="similarity">
    <text evidence="2 6">Belongs to the FPP/GGPP synthase family.</text>
</comment>
<dbReference type="AlphaFoldDB" id="A0A9D1YSW8"/>
<dbReference type="GO" id="GO:0046872">
    <property type="term" value="F:metal ion binding"/>
    <property type="evidence" value="ECO:0007669"/>
    <property type="project" value="UniProtKB-KW"/>
</dbReference>
<name>A0A9D1YSW8_9MICO</name>
<reference evidence="7" key="2">
    <citation type="submission" date="2021-04" db="EMBL/GenBank/DDBJ databases">
        <authorList>
            <person name="Gilroy R."/>
        </authorList>
    </citation>
    <scope>NUCLEOTIDE SEQUENCE</scope>
    <source>
        <strain evidence="7">ChiGjej1B1-98</strain>
    </source>
</reference>
<protein>
    <submittedName>
        <fullName evidence="7">Polyprenyl synthetase family protein</fullName>
    </submittedName>
</protein>
<dbReference type="GO" id="GO:0008299">
    <property type="term" value="P:isoprenoid biosynthetic process"/>
    <property type="evidence" value="ECO:0007669"/>
    <property type="project" value="InterPro"/>
</dbReference>
<keyword evidence="5" id="KW-0460">Magnesium</keyword>
<accession>A0A9D1YSW8</accession>
<dbReference type="InterPro" id="IPR000092">
    <property type="entry name" value="Polyprenyl_synt"/>
</dbReference>
<sequence length="335" mass="36366">MMEHLLESVRDRVNSLMEPEHEHVIERLAKESVCGGKLLRPRLLIAAAGSEVETDTLVRAGAAVELVHASLLIHDDLIDGDRERRGKPSVAFAAEVSASRSGLAEDHAERIGLTAAVVTGDILLARGLGEVARIDLPIDLRRKAMDIVDRAMSAAATGEFDDVWHAGQQPEEGLITSLLERKTADYSFRAPLELGALIGGRPDAVVERLGSVGLRMGVLYQLRDDVLGTFGDAGITGKSALSDLKTGAPTMLVHLASQSASWNAVADHWGDSDADFETLTRIRVALTESGALEQLHQRMEHEVLLLRQEIASIALEAHARSELERLLLRTVERAR</sequence>
<dbReference type="Pfam" id="PF00348">
    <property type="entry name" value="polyprenyl_synt"/>
    <property type="match status" value="1"/>
</dbReference>
<dbReference type="PROSITE" id="PS00444">
    <property type="entry name" value="POLYPRENYL_SYNTHASE_2"/>
    <property type="match status" value="1"/>
</dbReference>
<dbReference type="InterPro" id="IPR033749">
    <property type="entry name" value="Polyprenyl_synt_CS"/>
</dbReference>
<dbReference type="PROSITE" id="PS00723">
    <property type="entry name" value="POLYPRENYL_SYNTHASE_1"/>
    <property type="match status" value="1"/>
</dbReference>
<evidence type="ECO:0000256" key="4">
    <source>
        <dbReference type="ARBA" id="ARBA00022723"/>
    </source>
</evidence>
<comment type="caution">
    <text evidence="7">The sequence shown here is derived from an EMBL/GenBank/DDBJ whole genome shotgun (WGS) entry which is preliminary data.</text>
</comment>
<dbReference type="GO" id="GO:0004659">
    <property type="term" value="F:prenyltransferase activity"/>
    <property type="evidence" value="ECO:0007669"/>
    <property type="project" value="InterPro"/>
</dbReference>
<dbReference type="Gene3D" id="1.10.600.10">
    <property type="entry name" value="Farnesyl Diphosphate Synthase"/>
    <property type="match status" value="1"/>
</dbReference>
<evidence type="ECO:0000256" key="1">
    <source>
        <dbReference type="ARBA" id="ARBA00001946"/>
    </source>
</evidence>
<dbReference type="InterPro" id="IPR008949">
    <property type="entry name" value="Isoprenoid_synthase_dom_sf"/>
</dbReference>
<evidence type="ECO:0000313" key="7">
    <source>
        <dbReference type="EMBL" id="HIY65137.1"/>
    </source>
</evidence>
<reference evidence="7" key="1">
    <citation type="journal article" date="2021" name="PeerJ">
        <title>Extensive microbial diversity within the chicken gut microbiome revealed by metagenomics and culture.</title>
        <authorList>
            <person name="Gilroy R."/>
            <person name="Ravi A."/>
            <person name="Getino M."/>
            <person name="Pursley I."/>
            <person name="Horton D.L."/>
            <person name="Alikhan N.F."/>
            <person name="Baker D."/>
            <person name="Gharbi K."/>
            <person name="Hall N."/>
            <person name="Watson M."/>
            <person name="Adriaenssens E.M."/>
            <person name="Foster-Nyarko E."/>
            <person name="Jarju S."/>
            <person name="Secka A."/>
            <person name="Antonio M."/>
            <person name="Oren A."/>
            <person name="Chaudhuri R.R."/>
            <person name="La Ragione R."/>
            <person name="Hildebrand F."/>
            <person name="Pallen M.J."/>
        </authorList>
    </citation>
    <scope>NUCLEOTIDE SEQUENCE</scope>
    <source>
        <strain evidence="7">ChiGjej1B1-98</strain>
    </source>
</reference>
<dbReference type="SUPFAM" id="SSF48576">
    <property type="entry name" value="Terpenoid synthases"/>
    <property type="match status" value="1"/>
</dbReference>
<dbReference type="EMBL" id="DXDC01000075">
    <property type="protein sequence ID" value="HIY65137.1"/>
    <property type="molecule type" value="Genomic_DNA"/>
</dbReference>
<dbReference type="SFLD" id="SFLDS00005">
    <property type="entry name" value="Isoprenoid_Synthase_Type_I"/>
    <property type="match status" value="1"/>
</dbReference>
<organism evidence="7 8">
    <name type="scientific">Candidatus Agrococcus pullicola</name>
    <dbReference type="NCBI Taxonomy" id="2838429"/>
    <lineage>
        <taxon>Bacteria</taxon>
        <taxon>Bacillati</taxon>
        <taxon>Actinomycetota</taxon>
        <taxon>Actinomycetes</taxon>
        <taxon>Micrococcales</taxon>
        <taxon>Microbacteriaceae</taxon>
        <taxon>Agrococcus</taxon>
    </lineage>
</organism>
<evidence type="ECO:0000256" key="6">
    <source>
        <dbReference type="RuleBase" id="RU004466"/>
    </source>
</evidence>